<dbReference type="eggNOG" id="ENOG502ZYN9">
    <property type="taxonomic scope" value="Bacteria"/>
</dbReference>
<dbReference type="RefSeq" id="WP_015819353.1">
    <property type="nucleotide sequence ID" value="NC_012997.1"/>
</dbReference>
<accession>C5BJT5</accession>
<evidence type="ECO:0008006" key="3">
    <source>
        <dbReference type="Google" id="ProtNLM"/>
    </source>
</evidence>
<dbReference type="KEGG" id="ttu:TERTU_4576"/>
<sequence>MTDNALQEISLFAGQQADGRPVMETLQVRKLDDGAFQLVKSPAFVRGIASGDHIKVDRKTGSFTLVKRAGNLCIRVFSRTGAAALAEQLVPELEKLGGELDYENARMLVFSIHVSCGFQTIEDILNRCLGDDGGSTWMYGNVYDIVEGQQQPLNWWQEILKPQ</sequence>
<name>C5BJT5_TERTT</name>
<evidence type="ECO:0000313" key="2">
    <source>
        <dbReference type="Proteomes" id="UP000009080"/>
    </source>
</evidence>
<organism evidence="1 2">
    <name type="scientific">Teredinibacter turnerae (strain ATCC 39867 / T7901)</name>
    <dbReference type="NCBI Taxonomy" id="377629"/>
    <lineage>
        <taxon>Bacteria</taxon>
        <taxon>Pseudomonadati</taxon>
        <taxon>Pseudomonadota</taxon>
        <taxon>Gammaproteobacteria</taxon>
        <taxon>Cellvibrionales</taxon>
        <taxon>Cellvibrionaceae</taxon>
        <taxon>Teredinibacter</taxon>
    </lineage>
</organism>
<dbReference type="Pfam" id="PF14085">
    <property type="entry name" value="DUF4265"/>
    <property type="match status" value="1"/>
</dbReference>
<dbReference type="EMBL" id="CP001614">
    <property type="protein sequence ID" value="ACR13240.1"/>
    <property type="molecule type" value="Genomic_DNA"/>
</dbReference>
<dbReference type="HOGENOM" id="CLU_139790_0_0_6"/>
<reference evidence="1 2" key="1">
    <citation type="journal article" date="2009" name="PLoS ONE">
        <title>The complete genome of Teredinibacter turnerae T7901: an intracellular endosymbiont of marine wood-boring bivalves (shipworms).</title>
        <authorList>
            <person name="Yang J.C."/>
            <person name="Madupu R."/>
            <person name="Durkin A.S."/>
            <person name="Ekborg N.A."/>
            <person name="Pedamallu C.S."/>
            <person name="Hostetler J.B."/>
            <person name="Radune D."/>
            <person name="Toms B.S."/>
            <person name="Henrissat B."/>
            <person name="Coutinho P.M."/>
            <person name="Schwarz S."/>
            <person name="Field L."/>
            <person name="Trindade-Silva A.E."/>
            <person name="Soares C.A.G."/>
            <person name="Elshahawi S."/>
            <person name="Hanora A."/>
            <person name="Schmidt E.W."/>
            <person name="Haygood M.G."/>
            <person name="Posfai J."/>
            <person name="Benner J."/>
            <person name="Madinger C."/>
            <person name="Nove J."/>
            <person name="Anton B."/>
            <person name="Chaudhary K."/>
            <person name="Foster J."/>
            <person name="Holman A."/>
            <person name="Kumar S."/>
            <person name="Lessard P.A."/>
            <person name="Luyten Y.A."/>
            <person name="Slatko B."/>
            <person name="Wood N."/>
            <person name="Wu B."/>
            <person name="Teplitski M."/>
            <person name="Mougous J.D."/>
            <person name="Ward N."/>
            <person name="Eisen J.A."/>
            <person name="Badger J.H."/>
            <person name="Distel D.L."/>
        </authorList>
    </citation>
    <scope>NUCLEOTIDE SEQUENCE [LARGE SCALE GENOMIC DNA]</scope>
    <source>
        <strain evidence="2">ATCC 39867 / T7901</strain>
    </source>
</reference>
<dbReference type="OrthoDB" id="5733460at2"/>
<protein>
    <recommendedName>
        <fullName evidence="3">DUF4265 domain-containing protein</fullName>
    </recommendedName>
</protein>
<evidence type="ECO:0000313" key="1">
    <source>
        <dbReference type="EMBL" id="ACR13240.1"/>
    </source>
</evidence>
<gene>
    <name evidence="1" type="ordered locus">TERTU_4576</name>
</gene>
<dbReference type="AlphaFoldDB" id="C5BJT5"/>
<proteinExistence type="predicted"/>
<dbReference type="STRING" id="377629.TERTU_4576"/>
<keyword evidence="2" id="KW-1185">Reference proteome</keyword>
<dbReference type="InterPro" id="IPR025361">
    <property type="entry name" value="DUF4265"/>
</dbReference>
<dbReference type="Proteomes" id="UP000009080">
    <property type="component" value="Chromosome"/>
</dbReference>